<dbReference type="Gene3D" id="1.20.5.320">
    <property type="entry name" value="6-Phosphogluconate Dehydrogenase, domain 3"/>
    <property type="match status" value="1"/>
</dbReference>
<dbReference type="Proteomes" id="UP001345963">
    <property type="component" value="Unassembled WGS sequence"/>
</dbReference>
<evidence type="ECO:0000256" key="1">
    <source>
        <dbReference type="SAM" id="MobiDB-lite"/>
    </source>
</evidence>
<evidence type="ECO:0000313" key="3">
    <source>
        <dbReference type="Proteomes" id="UP001345963"/>
    </source>
</evidence>
<accession>A0ABU7BTA5</accession>
<protein>
    <submittedName>
        <fullName evidence="2">Uncharacterized protein</fullName>
    </submittedName>
</protein>
<organism evidence="2 3">
    <name type="scientific">Ataeniobius toweri</name>
    <dbReference type="NCBI Taxonomy" id="208326"/>
    <lineage>
        <taxon>Eukaryota</taxon>
        <taxon>Metazoa</taxon>
        <taxon>Chordata</taxon>
        <taxon>Craniata</taxon>
        <taxon>Vertebrata</taxon>
        <taxon>Euteleostomi</taxon>
        <taxon>Actinopterygii</taxon>
        <taxon>Neopterygii</taxon>
        <taxon>Teleostei</taxon>
        <taxon>Neoteleostei</taxon>
        <taxon>Acanthomorphata</taxon>
        <taxon>Ovalentaria</taxon>
        <taxon>Atherinomorphae</taxon>
        <taxon>Cyprinodontiformes</taxon>
        <taxon>Goodeidae</taxon>
        <taxon>Ataeniobius</taxon>
    </lineage>
</organism>
<evidence type="ECO:0000313" key="2">
    <source>
        <dbReference type="EMBL" id="MED6252870.1"/>
    </source>
</evidence>
<proteinExistence type="predicted"/>
<dbReference type="InterPro" id="IPR008160">
    <property type="entry name" value="Collagen"/>
</dbReference>
<dbReference type="Pfam" id="PF01391">
    <property type="entry name" value="Collagen"/>
    <property type="match status" value="1"/>
</dbReference>
<feature type="non-terminal residue" evidence="2">
    <location>
        <position position="1"/>
    </location>
</feature>
<sequence>GISLCTRPCFILEGVRGSIYSISLLFNTFCTDKMRLTILFSIILLMTDVGICQDPCYNPPYCNMIPVPGPPGMPGLDGFPGVKGEPGLQGPPGPRGLQGPQGVPGLSREGMSCFPVDILKFLTCEWTAVVIISLCFSDNPHFLL</sequence>
<dbReference type="EMBL" id="JAHUTI010062815">
    <property type="protein sequence ID" value="MED6252870.1"/>
    <property type="molecule type" value="Genomic_DNA"/>
</dbReference>
<reference evidence="2 3" key="1">
    <citation type="submission" date="2021-07" db="EMBL/GenBank/DDBJ databases">
        <authorList>
            <person name="Palmer J.M."/>
        </authorList>
    </citation>
    <scope>NUCLEOTIDE SEQUENCE [LARGE SCALE GENOMIC DNA]</scope>
    <source>
        <strain evidence="2 3">AT_MEX2019</strain>
        <tissue evidence="2">Muscle</tissue>
    </source>
</reference>
<comment type="caution">
    <text evidence="2">The sequence shown here is derived from an EMBL/GenBank/DDBJ whole genome shotgun (WGS) entry which is preliminary data.</text>
</comment>
<keyword evidence="3" id="KW-1185">Reference proteome</keyword>
<feature type="region of interest" description="Disordered" evidence="1">
    <location>
        <begin position="80"/>
        <end position="101"/>
    </location>
</feature>
<gene>
    <name evidence="2" type="ORF">ATANTOWER_018371</name>
</gene>
<name>A0ABU7BTA5_9TELE</name>